<evidence type="ECO:0000313" key="2">
    <source>
        <dbReference type="EMBL" id="QLH15845.1"/>
    </source>
</evidence>
<organism evidence="2 3">
    <name type="scientific">Paracoccus pantotrophus</name>
    <name type="common">Thiosphaera pantotropha</name>
    <dbReference type="NCBI Taxonomy" id="82367"/>
    <lineage>
        <taxon>Bacteria</taxon>
        <taxon>Pseudomonadati</taxon>
        <taxon>Pseudomonadota</taxon>
        <taxon>Alphaproteobacteria</taxon>
        <taxon>Rhodobacterales</taxon>
        <taxon>Paracoccaceae</taxon>
        <taxon>Paracoccus</taxon>
    </lineage>
</organism>
<accession>A0A7H9BYI4</accession>
<dbReference type="AlphaFoldDB" id="A0A7H9BYI4"/>
<evidence type="ECO:0000313" key="3">
    <source>
        <dbReference type="Proteomes" id="UP000509322"/>
    </source>
</evidence>
<proteinExistence type="predicted"/>
<protein>
    <recommendedName>
        <fullName evidence="1">DUF6950 domain-containing protein</fullName>
    </recommendedName>
</protein>
<dbReference type="InterPro" id="IPR053802">
    <property type="entry name" value="DUF6950"/>
</dbReference>
<gene>
    <name evidence="2" type="ORF">HYQ43_17065</name>
</gene>
<dbReference type="RefSeq" id="WP_179921731.1">
    <property type="nucleotide sequence ID" value="NZ_CP058690.1"/>
</dbReference>
<dbReference type="Pfam" id="PF22262">
    <property type="entry name" value="DUF6950"/>
    <property type="match status" value="1"/>
</dbReference>
<evidence type="ECO:0000259" key="1">
    <source>
        <dbReference type="Pfam" id="PF22262"/>
    </source>
</evidence>
<name>A0A7H9BYI4_PARPN</name>
<sequence>MTGTLTRLPDWRARLAAEMDRQRRDPFAWGRHDCALGLAAGAVTALTGADLAAPWRGRYRSPSGARRVLHKAGFSSLADLVASILPEIPPARARVGDIGLIAADGPLKEALCVVDVSGLIAMTEPGHGRRPRADMIRAFKVG</sequence>
<dbReference type="EMBL" id="CP058690">
    <property type="protein sequence ID" value="QLH15845.1"/>
    <property type="molecule type" value="Genomic_DNA"/>
</dbReference>
<reference evidence="2 3" key="1">
    <citation type="submission" date="2020-07" db="EMBL/GenBank/DDBJ databases">
        <title>The complete genome of Paracoccus pantotrophus ACCC 10489.</title>
        <authorList>
            <person name="Si Y."/>
        </authorList>
    </citation>
    <scope>NUCLEOTIDE SEQUENCE [LARGE SCALE GENOMIC DNA]</scope>
    <source>
        <strain evidence="2 3">ACCC10489</strain>
    </source>
</reference>
<feature type="domain" description="DUF6950" evidence="1">
    <location>
        <begin position="6"/>
        <end position="141"/>
    </location>
</feature>
<dbReference type="Proteomes" id="UP000509322">
    <property type="component" value="Chromosome 2"/>
</dbReference>